<evidence type="ECO:0000259" key="3">
    <source>
        <dbReference type="PROSITE" id="PS50206"/>
    </source>
</evidence>
<dbReference type="SUPFAM" id="SSF52821">
    <property type="entry name" value="Rhodanese/Cell cycle control phosphatase"/>
    <property type="match status" value="2"/>
</dbReference>
<gene>
    <name evidence="4" type="ORF">ACFPRA_04920</name>
</gene>
<dbReference type="EMBL" id="JBHSNO010000005">
    <property type="protein sequence ID" value="MFC5588213.1"/>
    <property type="molecule type" value="Genomic_DNA"/>
</dbReference>
<dbReference type="PANTHER" id="PTHR11364">
    <property type="entry name" value="THIOSULFATE SULFERTANSFERASE"/>
    <property type="match status" value="1"/>
</dbReference>
<reference evidence="5" key="1">
    <citation type="journal article" date="2019" name="Int. J. Syst. Evol. Microbiol.">
        <title>The Global Catalogue of Microorganisms (GCM) 10K type strain sequencing project: providing services to taxonomists for standard genome sequencing and annotation.</title>
        <authorList>
            <consortium name="The Broad Institute Genomics Platform"/>
            <consortium name="The Broad Institute Genome Sequencing Center for Infectious Disease"/>
            <person name="Wu L."/>
            <person name="Ma J."/>
        </authorList>
    </citation>
    <scope>NUCLEOTIDE SEQUENCE [LARGE SCALE GENOMIC DNA]</scope>
    <source>
        <strain evidence="5">CGMCC 4.1434</strain>
    </source>
</reference>
<accession>A0ABW0TG92</accession>
<dbReference type="RefSeq" id="WP_381431332.1">
    <property type="nucleotide sequence ID" value="NZ_JBHSNO010000005.1"/>
</dbReference>
<dbReference type="CDD" id="cd01449">
    <property type="entry name" value="TST_Repeat_2"/>
    <property type="match status" value="1"/>
</dbReference>
<dbReference type="SMART" id="SM00450">
    <property type="entry name" value="RHOD"/>
    <property type="match status" value="2"/>
</dbReference>
<dbReference type="PANTHER" id="PTHR11364:SF27">
    <property type="entry name" value="SULFURTRANSFERASE"/>
    <property type="match status" value="1"/>
</dbReference>
<feature type="domain" description="Rhodanese" evidence="3">
    <location>
        <begin position="166"/>
        <end position="271"/>
    </location>
</feature>
<dbReference type="EC" id="2.8.1.-" evidence="4"/>
<dbReference type="Proteomes" id="UP001596109">
    <property type="component" value="Unassembled WGS sequence"/>
</dbReference>
<keyword evidence="2" id="KW-0677">Repeat</keyword>
<evidence type="ECO:0000256" key="2">
    <source>
        <dbReference type="ARBA" id="ARBA00022737"/>
    </source>
</evidence>
<name>A0ABW0TG92_9BACL</name>
<dbReference type="InterPro" id="IPR045078">
    <property type="entry name" value="TST/MPST-like"/>
</dbReference>
<dbReference type="GO" id="GO:0016740">
    <property type="term" value="F:transferase activity"/>
    <property type="evidence" value="ECO:0007669"/>
    <property type="project" value="UniProtKB-KW"/>
</dbReference>
<dbReference type="InterPro" id="IPR036873">
    <property type="entry name" value="Rhodanese-like_dom_sf"/>
</dbReference>
<evidence type="ECO:0000256" key="1">
    <source>
        <dbReference type="ARBA" id="ARBA00022679"/>
    </source>
</evidence>
<organism evidence="4 5">
    <name type="scientific">Sporosarcina soli</name>
    <dbReference type="NCBI Taxonomy" id="334736"/>
    <lineage>
        <taxon>Bacteria</taxon>
        <taxon>Bacillati</taxon>
        <taxon>Bacillota</taxon>
        <taxon>Bacilli</taxon>
        <taxon>Bacillales</taxon>
        <taxon>Caryophanaceae</taxon>
        <taxon>Sporosarcina</taxon>
    </lineage>
</organism>
<evidence type="ECO:0000313" key="4">
    <source>
        <dbReference type="EMBL" id="MFC5588213.1"/>
    </source>
</evidence>
<dbReference type="Pfam" id="PF00581">
    <property type="entry name" value="Rhodanese"/>
    <property type="match status" value="2"/>
</dbReference>
<evidence type="ECO:0000313" key="5">
    <source>
        <dbReference type="Proteomes" id="UP001596109"/>
    </source>
</evidence>
<proteinExistence type="predicted"/>
<dbReference type="Gene3D" id="3.40.250.10">
    <property type="entry name" value="Rhodanese-like domain"/>
    <property type="match status" value="2"/>
</dbReference>
<comment type="caution">
    <text evidence="4">The sequence shown here is derived from an EMBL/GenBank/DDBJ whole genome shotgun (WGS) entry which is preliminary data.</text>
</comment>
<sequence length="273" mass="30718">MAEVFKSASEVDFEKTKWIDTRFNLQDAQEGKRKYAESHVAGAIYWDLEKDLSDMTKREGRHPMPEKEALTELFRKSGLSLDDSIIVYDDGGSPFAARAWWLLQYAGFKQAFIALEGFEALKEADIPVDDRLPQPTPTAVAPQWNETIYASRQYVEQTVEGQTASHLLDARSAARYRGEQEPIDPIAGRIPGALNFDWEQLKNEGVYRLGGAVKSELHQVVAPFQEVTVYCGSGVTAAPLYAMLKQHGYDKVRLYVGSYSDWISKEGNEVERG</sequence>
<protein>
    <submittedName>
        <fullName evidence="4">Sulfurtransferase</fullName>
        <ecNumber evidence="4">2.8.1.-</ecNumber>
    </submittedName>
</protein>
<dbReference type="PROSITE" id="PS50206">
    <property type="entry name" value="RHODANESE_3"/>
    <property type="match status" value="2"/>
</dbReference>
<dbReference type="CDD" id="cd01448">
    <property type="entry name" value="TST_Repeat_1"/>
    <property type="match status" value="1"/>
</dbReference>
<feature type="domain" description="Rhodanese" evidence="3">
    <location>
        <begin position="12"/>
        <end position="130"/>
    </location>
</feature>
<keyword evidence="1 4" id="KW-0808">Transferase</keyword>
<keyword evidence="5" id="KW-1185">Reference proteome</keyword>
<dbReference type="InterPro" id="IPR001763">
    <property type="entry name" value="Rhodanese-like_dom"/>
</dbReference>